<evidence type="ECO:0000256" key="7">
    <source>
        <dbReference type="ARBA" id="ARBA00023136"/>
    </source>
</evidence>
<evidence type="ECO:0000256" key="8">
    <source>
        <dbReference type="ARBA" id="ARBA00023315"/>
    </source>
</evidence>
<feature type="transmembrane region" description="Helical" evidence="9">
    <location>
        <begin position="210"/>
        <end position="228"/>
    </location>
</feature>
<dbReference type="AlphaFoldDB" id="A0A931I4I1"/>
<feature type="domain" description="CN hydrolase" evidence="10">
    <location>
        <begin position="246"/>
        <end position="496"/>
    </location>
</feature>
<dbReference type="GO" id="GO:0005886">
    <property type="term" value="C:plasma membrane"/>
    <property type="evidence" value="ECO:0007669"/>
    <property type="project" value="UniProtKB-SubCell"/>
</dbReference>
<dbReference type="InterPro" id="IPR036526">
    <property type="entry name" value="C-N_Hydrolase_sf"/>
</dbReference>
<gene>
    <name evidence="9 11" type="primary">lnt</name>
    <name evidence="11" type="ORF">I5731_12805</name>
</gene>
<dbReference type="GO" id="GO:0042158">
    <property type="term" value="P:lipoprotein biosynthetic process"/>
    <property type="evidence" value="ECO:0007669"/>
    <property type="project" value="UniProtKB-UniRule"/>
</dbReference>
<dbReference type="GO" id="GO:0016410">
    <property type="term" value="F:N-acyltransferase activity"/>
    <property type="evidence" value="ECO:0007669"/>
    <property type="project" value="UniProtKB-UniRule"/>
</dbReference>
<evidence type="ECO:0000256" key="3">
    <source>
        <dbReference type="ARBA" id="ARBA00022475"/>
    </source>
</evidence>
<protein>
    <recommendedName>
        <fullName evidence="9">Apolipoprotein N-acyltransferase</fullName>
        <shortName evidence="9">ALP N-acyltransferase</shortName>
        <ecNumber evidence="9">2.3.1.269</ecNumber>
    </recommendedName>
</protein>
<dbReference type="InterPro" id="IPR045378">
    <property type="entry name" value="LNT_N"/>
</dbReference>
<keyword evidence="7 9" id="KW-0472">Membrane</keyword>
<comment type="similarity">
    <text evidence="2 9">Belongs to the CN hydrolase family. Apolipoprotein N-acyltransferase subfamily.</text>
</comment>
<reference evidence="11" key="1">
    <citation type="submission" date="2020-12" db="EMBL/GenBank/DDBJ databases">
        <title>Methylobrevis albus sp. nov., isolated from fresh water lack sediment.</title>
        <authorList>
            <person name="Zou Q."/>
        </authorList>
    </citation>
    <scope>NUCLEOTIDE SEQUENCE</scope>
    <source>
        <strain evidence="11">L22</strain>
    </source>
</reference>
<dbReference type="PANTHER" id="PTHR38686:SF1">
    <property type="entry name" value="APOLIPOPROTEIN N-ACYLTRANSFERASE"/>
    <property type="match status" value="1"/>
</dbReference>
<comment type="pathway">
    <text evidence="9">Protein modification; lipoprotein biosynthesis (N-acyl transfer).</text>
</comment>
<evidence type="ECO:0000259" key="10">
    <source>
        <dbReference type="PROSITE" id="PS50263"/>
    </source>
</evidence>
<feature type="transmembrane region" description="Helical" evidence="9">
    <location>
        <begin position="506"/>
        <end position="525"/>
    </location>
</feature>
<feature type="transmembrane region" description="Helical" evidence="9">
    <location>
        <begin position="174"/>
        <end position="198"/>
    </location>
</feature>
<dbReference type="EC" id="2.3.1.269" evidence="9"/>
<accession>A0A931I4I1</accession>
<dbReference type="PROSITE" id="PS50263">
    <property type="entry name" value="CN_HYDROLASE"/>
    <property type="match status" value="1"/>
</dbReference>
<feature type="transmembrane region" description="Helical" evidence="9">
    <location>
        <begin position="40"/>
        <end position="59"/>
    </location>
</feature>
<organism evidence="11 12">
    <name type="scientific">Methylobrevis albus</name>
    <dbReference type="NCBI Taxonomy" id="2793297"/>
    <lineage>
        <taxon>Bacteria</taxon>
        <taxon>Pseudomonadati</taxon>
        <taxon>Pseudomonadota</taxon>
        <taxon>Alphaproteobacteria</taxon>
        <taxon>Hyphomicrobiales</taxon>
        <taxon>Pleomorphomonadaceae</taxon>
        <taxon>Methylobrevis</taxon>
    </lineage>
</organism>
<dbReference type="HAMAP" id="MF_01148">
    <property type="entry name" value="Lnt"/>
    <property type="match status" value="1"/>
</dbReference>
<feature type="transmembrane region" description="Helical" evidence="9">
    <location>
        <begin position="135"/>
        <end position="154"/>
    </location>
</feature>
<comment type="subcellular location">
    <subcellularLocation>
        <location evidence="1 9">Cell membrane</location>
        <topology evidence="1 9">Multi-pass membrane protein</topology>
    </subcellularLocation>
</comment>
<dbReference type="Gene3D" id="3.60.110.10">
    <property type="entry name" value="Carbon-nitrogen hydrolase"/>
    <property type="match status" value="1"/>
</dbReference>
<dbReference type="NCBIfam" id="TIGR00546">
    <property type="entry name" value="lnt"/>
    <property type="match status" value="1"/>
</dbReference>
<keyword evidence="12" id="KW-1185">Reference proteome</keyword>
<dbReference type="EMBL" id="JADZLT010000051">
    <property type="protein sequence ID" value="MBH0238708.1"/>
    <property type="molecule type" value="Genomic_DNA"/>
</dbReference>
<comment type="function">
    <text evidence="9">Catalyzes the phospholipid dependent N-acylation of the N-terminal cysteine of apolipoprotein, the last step in lipoprotein maturation.</text>
</comment>
<keyword evidence="5 9" id="KW-0812">Transmembrane</keyword>
<evidence type="ECO:0000256" key="9">
    <source>
        <dbReference type="HAMAP-Rule" id="MF_01148"/>
    </source>
</evidence>
<dbReference type="SUPFAM" id="SSF56317">
    <property type="entry name" value="Carbon-nitrogen hydrolase"/>
    <property type="match status" value="1"/>
</dbReference>
<keyword evidence="8 9" id="KW-0012">Acyltransferase</keyword>
<name>A0A931I4I1_9HYPH</name>
<feature type="transmembrane region" description="Helical" evidence="9">
    <location>
        <begin position="71"/>
        <end position="92"/>
    </location>
</feature>
<evidence type="ECO:0000256" key="1">
    <source>
        <dbReference type="ARBA" id="ARBA00004651"/>
    </source>
</evidence>
<comment type="caution">
    <text evidence="11">The sequence shown here is derived from an EMBL/GenBank/DDBJ whole genome shotgun (WGS) entry which is preliminary data.</text>
</comment>
<evidence type="ECO:0000256" key="5">
    <source>
        <dbReference type="ARBA" id="ARBA00022692"/>
    </source>
</evidence>
<dbReference type="InterPro" id="IPR004563">
    <property type="entry name" value="Apolipo_AcylTrfase"/>
</dbReference>
<evidence type="ECO:0000256" key="2">
    <source>
        <dbReference type="ARBA" id="ARBA00010065"/>
    </source>
</evidence>
<dbReference type="CDD" id="cd07571">
    <property type="entry name" value="ALP_N-acyl_transferase"/>
    <property type="match status" value="1"/>
</dbReference>
<dbReference type="Proteomes" id="UP000631694">
    <property type="component" value="Unassembled WGS sequence"/>
</dbReference>
<comment type="catalytic activity">
    <reaction evidence="9">
        <text>N-terminal S-1,2-diacyl-sn-glyceryl-L-cysteinyl-[lipoprotein] + a glycerophospholipid = N-acyl-S-1,2-diacyl-sn-glyceryl-L-cysteinyl-[lipoprotein] + a 2-acyl-sn-glycero-3-phospholipid + H(+)</text>
        <dbReference type="Rhea" id="RHEA:48228"/>
        <dbReference type="Rhea" id="RHEA-COMP:14681"/>
        <dbReference type="Rhea" id="RHEA-COMP:14684"/>
        <dbReference type="ChEBI" id="CHEBI:15378"/>
        <dbReference type="ChEBI" id="CHEBI:136912"/>
        <dbReference type="ChEBI" id="CHEBI:140656"/>
        <dbReference type="ChEBI" id="CHEBI:140657"/>
        <dbReference type="ChEBI" id="CHEBI:140660"/>
        <dbReference type="EC" id="2.3.1.269"/>
    </reaction>
</comment>
<dbReference type="Pfam" id="PF00795">
    <property type="entry name" value="CN_hydrolase"/>
    <property type="match status" value="1"/>
</dbReference>
<sequence>MRAIVNAVILSWGWRRLMLAFVAGAVSALAQAPMNLAPVLFLTFPVLVLLLDGAVAPAGRGVARLRPAAVVGWWFGFGYFLAGLWWIGAAFLVEPEIFGWMMPFAVVALPAGLAIFWAAGCALARLVWSDGAGRLFALAAGLTAAEWLRGHLFTGFPWNLIGQAFGAFDVTAQAAALIGVYGLTLAGCVVFAAPVLFIDRPEQRGRGRTAMLALAGLLVAANLGFGLVRLGGATEPPIDGLSIRIAQPAIDQSQKWSPEGRREALETYLALSESHTGPDTLGIMSFTHVVWPETALPFFLTESPEALAMIAEALPPGTLLVTGAPRGEGGPGGRRYFNSVYALDDQGTIVGSYDKAHLVPFGEYLPFPELLSAIGLRQLTEAIGGFTPGPGPRTLSRPGAPPFGVLICYEIIFPDAAVDRANRPGWIVNVTNDGWFGTTFGPYQHLAQARMRAIEEGLPVVRAANTGISAIIDPYGRILSSLGLGEAGVVDGALPTALPPTPYARFGRLLFVGLFIMVLVAAVAARARGRGTVDTF</sequence>
<evidence type="ECO:0000256" key="4">
    <source>
        <dbReference type="ARBA" id="ARBA00022679"/>
    </source>
</evidence>
<dbReference type="Pfam" id="PF20154">
    <property type="entry name" value="LNT_N"/>
    <property type="match status" value="1"/>
</dbReference>
<keyword evidence="3 9" id="KW-1003">Cell membrane</keyword>
<keyword evidence="4 9" id="KW-0808">Transferase</keyword>
<dbReference type="PANTHER" id="PTHR38686">
    <property type="entry name" value="APOLIPOPROTEIN N-ACYLTRANSFERASE"/>
    <property type="match status" value="1"/>
</dbReference>
<feature type="transmembrane region" description="Helical" evidence="9">
    <location>
        <begin position="104"/>
        <end position="128"/>
    </location>
</feature>
<dbReference type="RefSeq" id="WP_197311797.1">
    <property type="nucleotide sequence ID" value="NZ_JADZLT010000051.1"/>
</dbReference>
<evidence type="ECO:0000313" key="11">
    <source>
        <dbReference type="EMBL" id="MBH0238708.1"/>
    </source>
</evidence>
<proteinExistence type="inferred from homology"/>
<dbReference type="InterPro" id="IPR003010">
    <property type="entry name" value="C-N_Hydrolase"/>
</dbReference>
<keyword evidence="6 9" id="KW-1133">Transmembrane helix</keyword>
<evidence type="ECO:0000256" key="6">
    <source>
        <dbReference type="ARBA" id="ARBA00022989"/>
    </source>
</evidence>
<evidence type="ECO:0000313" key="12">
    <source>
        <dbReference type="Proteomes" id="UP000631694"/>
    </source>
</evidence>